<evidence type="ECO:0000256" key="2">
    <source>
        <dbReference type="ARBA" id="ARBA00049106"/>
    </source>
</evidence>
<dbReference type="RefSeq" id="WP_306856655.1">
    <property type="nucleotide sequence ID" value="NZ_JAUSRB010000001.1"/>
</dbReference>
<dbReference type="SUPFAM" id="SSF50475">
    <property type="entry name" value="FMN-binding split barrel"/>
    <property type="match status" value="1"/>
</dbReference>
<dbReference type="Gene3D" id="2.30.110.10">
    <property type="entry name" value="Electron Transport, Fmn-binding Protein, Chain A"/>
    <property type="match status" value="1"/>
</dbReference>
<reference evidence="4 5" key="1">
    <citation type="submission" date="2023-07" db="EMBL/GenBank/DDBJ databases">
        <title>Sequencing the genomes of 1000 actinobacteria strains.</title>
        <authorList>
            <person name="Klenk H.-P."/>
        </authorList>
    </citation>
    <scope>NUCLEOTIDE SEQUENCE [LARGE SCALE GENOMIC DNA]</scope>
    <source>
        <strain evidence="4 5">DSM 44109</strain>
    </source>
</reference>
<proteinExistence type="inferred from homology"/>
<keyword evidence="5" id="KW-1185">Reference proteome</keyword>
<dbReference type="Gene3D" id="1.20.120.520">
    <property type="entry name" value="nmb1532 protein domain like"/>
    <property type="match status" value="1"/>
</dbReference>
<evidence type="ECO:0000259" key="3">
    <source>
        <dbReference type="Pfam" id="PF01814"/>
    </source>
</evidence>
<comment type="caution">
    <text evidence="4">The sequence shown here is derived from an EMBL/GenBank/DDBJ whole genome shotgun (WGS) entry which is preliminary data.</text>
</comment>
<evidence type="ECO:0000313" key="5">
    <source>
        <dbReference type="Proteomes" id="UP001230426"/>
    </source>
</evidence>
<dbReference type="InterPro" id="IPR004378">
    <property type="entry name" value="F420H2_quin_Rdtase"/>
</dbReference>
<accession>A0ABT9QXN7</accession>
<dbReference type="InterPro" id="IPR012312">
    <property type="entry name" value="Hemerythrin-like"/>
</dbReference>
<dbReference type="InterPro" id="IPR012349">
    <property type="entry name" value="Split_barrel_FMN-bd"/>
</dbReference>
<comment type="similarity">
    <text evidence="1">Belongs to the F420H(2)-dependent quinone reductase family.</text>
</comment>
<dbReference type="Pfam" id="PF04075">
    <property type="entry name" value="F420H2_quin_red"/>
    <property type="match status" value="1"/>
</dbReference>
<dbReference type="Proteomes" id="UP001230426">
    <property type="component" value="Unassembled WGS sequence"/>
</dbReference>
<gene>
    <name evidence="4" type="ORF">J2S55_000234</name>
</gene>
<feature type="domain" description="Hemerythrin-like" evidence="3">
    <location>
        <begin position="144"/>
        <end position="260"/>
    </location>
</feature>
<dbReference type="EMBL" id="JAUSRB010000001">
    <property type="protein sequence ID" value="MDP9860975.1"/>
    <property type="molecule type" value="Genomic_DNA"/>
</dbReference>
<evidence type="ECO:0000256" key="1">
    <source>
        <dbReference type="ARBA" id="ARBA00008710"/>
    </source>
</evidence>
<evidence type="ECO:0000313" key="4">
    <source>
        <dbReference type="EMBL" id="MDP9860975.1"/>
    </source>
</evidence>
<comment type="catalytic activity">
    <reaction evidence="2">
        <text>oxidized coenzyme F420-(gamma-L-Glu)(n) + a quinol + H(+) = reduced coenzyme F420-(gamma-L-Glu)(n) + a quinone</text>
        <dbReference type="Rhea" id="RHEA:39663"/>
        <dbReference type="Rhea" id="RHEA-COMP:12939"/>
        <dbReference type="Rhea" id="RHEA-COMP:14378"/>
        <dbReference type="ChEBI" id="CHEBI:15378"/>
        <dbReference type="ChEBI" id="CHEBI:24646"/>
        <dbReference type="ChEBI" id="CHEBI:132124"/>
        <dbReference type="ChEBI" id="CHEBI:133980"/>
        <dbReference type="ChEBI" id="CHEBI:139511"/>
    </reaction>
</comment>
<dbReference type="PANTHER" id="PTHR39428">
    <property type="entry name" value="F420H(2)-DEPENDENT QUINONE REDUCTASE RV1261C"/>
    <property type="match status" value="1"/>
</dbReference>
<dbReference type="NCBIfam" id="TIGR00026">
    <property type="entry name" value="hi_GC_TIGR00026"/>
    <property type="match status" value="1"/>
</dbReference>
<dbReference type="CDD" id="cd12108">
    <property type="entry name" value="Hr-like"/>
    <property type="match status" value="1"/>
</dbReference>
<name>A0ABT9QXN7_9ACTN</name>
<protein>
    <submittedName>
        <fullName evidence="4">Deazaflavin-dependent oxidoreductase (Nitroreductase family)</fullName>
    </submittedName>
</protein>
<dbReference type="PANTHER" id="PTHR39428:SF1">
    <property type="entry name" value="F420H(2)-DEPENDENT QUINONE REDUCTASE RV1261C"/>
    <property type="match status" value="1"/>
</dbReference>
<organism evidence="4 5">
    <name type="scientific">Streptosporangium brasiliense</name>
    <dbReference type="NCBI Taxonomy" id="47480"/>
    <lineage>
        <taxon>Bacteria</taxon>
        <taxon>Bacillati</taxon>
        <taxon>Actinomycetota</taxon>
        <taxon>Actinomycetes</taxon>
        <taxon>Streptosporangiales</taxon>
        <taxon>Streptosporangiaceae</taxon>
        <taxon>Streptosporangium</taxon>
    </lineage>
</organism>
<dbReference type="Pfam" id="PF01814">
    <property type="entry name" value="Hemerythrin"/>
    <property type="match status" value="1"/>
</dbReference>
<sequence length="265" mass="29066">MSDFNLQVIEEFRANGGKVGGPFEGVSLVLLTTTGARSGRRHTTPAVYLPAGDRIMVFASNAGGPKHPAWYHNLVADARVTVETGAETYEATAVVLHGEERDRFYARQAGLDPAFSAYQAGTDRVIPVVALHRRDAARAGALGEHLVKIHQELRERLAGLRGADPGEDLRTHCLLYCEALRAHHTGEDELGFPRLERQFPELAPALARLREEHVVVARITGEIRALLDGGDVERVQADLDRLAAELEAHFAYEEQQLVAALNELN</sequence>